<keyword evidence="6" id="KW-1185">Reference proteome</keyword>
<dbReference type="InterPro" id="IPR022045">
    <property type="entry name" value="TcdB_toxin_mid/N"/>
</dbReference>
<evidence type="ECO:0000256" key="1">
    <source>
        <dbReference type="ARBA" id="ARBA00004613"/>
    </source>
</evidence>
<dbReference type="EMBL" id="JABEVX010000002">
    <property type="protein sequence ID" value="NNT71583.1"/>
    <property type="molecule type" value="Genomic_DNA"/>
</dbReference>
<dbReference type="Gene3D" id="2.180.10.10">
    <property type="entry name" value="RHS repeat-associated core"/>
    <property type="match status" value="1"/>
</dbReference>
<gene>
    <name evidence="5" type="ORF">HKT18_05060</name>
</gene>
<dbReference type="InterPro" id="IPR003284">
    <property type="entry name" value="Sal_SpvB"/>
</dbReference>
<keyword evidence="3" id="KW-0843">Virulence</keyword>
<dbReference type="InterPro" id="IPR022385">
    <property type="entry name" value="Rhs_assc_core"/>
</dbReference>
<dbReference type="NCBIfam" id="TIGR01643">
    <property type="entry name" value="YD_repeat_2x"/>
    <property type="match status" value="1"/>
</dbReference>
<dbReference type="InterPro" id="IPR028994">
    <property type="entry name" value="Integrin_alpha_N"/>
</dbReference>
<dbReference type="Pfam" id="PF12256">
    <property type="entry name" value="TcdB_toxin_midN"/>
    <property type="match status" value="1"/>
</dbReference>
<dbReference type="NCBIfam" id="TIGR03696">
    <property type="entry name" value="Rhs_assc_core"/>
    <property type="match status" value="1"/>
</dbReference>
<dbReference type="GO" id="GO:0005737">
    <property type="term" value="C:cytoplasm"/>
    <property type="evidence" value="ECO:0007669"/>
    <property type="project" value="InterPro"/>
</dbReference>
<dbReference type="Pfam" id="PF03534">
    <property type="entry name" value="SpvB"/>
    <property type="match status" value="1"/>
</dbReference>
<dbReference type="Pfam" id="PF05593">
    <property type="entry name" value="RHS_repeat"/>
    <property type="match status" value="1"/>
</dbReference>
<proteinExistence type="predicted"/>
<organism evidence="5 6">
    <name type="scientific">Flavobacterium rivulicola</name>
    <dbReference type="NCBI Taxonomy" id="2732161"/>
    <lineage>
        <taxon>Bacteria</taxon>
        <taxon>Pseudomonadati</taxon>
        <taxon>Bacteroidota</taxon>
        <taxon>Flavobacteriia</taxon>
        <taxon>Flavobacteriales</taxon>
        <taxon>Flavobacteriaceae</taxon>
        <taxon>Flavobacterium</taxon>
    </lineage>
</organism>
<dbReference type="RefSeq" id="WP_171221791.1">
    <property type="nucleotide sequence ID" value="NZ_CP121446.1"/>
</dbReference>
<comment type="caution">
    <text evidence="5">The sequence shown here is derived from an EMBL/GenBank/DDBJ whole genome shotgun (WGS) entry which is preliminary data.</text>
</comment>
<evidence type="ECO:0000256" key="3">
    <source>
        <dbReference type="ARBA" id="ARBA00023026"/>
    </source>
</evidence>
<evidence type="ECO:0000259" key="4">
    <source>
        <dbReference type="Pfam" id="PF12256"/>
    </source>
</evidence>
<dbReference type="InterPro" id="IPR006530">
    <property type="entry name" value="YD"/>
</dbReference>
<evidence type="ECO:0000313" key="5">
    <source>
        <dbReference type="EMBL" id="NNT71583.1"/>
    </source>
</evidence>
<dbReference type="Proteomes" id="UP000536509">
    <property type="component" value="Unassembled WGS sequence"/>
</dbReference>
<accession>A0A7Y3VYD9</accession>
<feature type="domain" description="Insecticide toxin TcdB middle/N-terminal" evidence="4">
    <location>
        <begin position="2819"/>
        <end position="2960"/>
    </location>
</feature>
<protein>
    <recommendedName>
        <fullName evidence="4">Insecticide toxin TcdB middle/N-terminal domain-containing protein</fullName>
    </recommendedName>
</protein>
<name>A0A7Y3VYD9_9FLAO</name>
<dbReference type="GO" id="GO:0005576">
    <property type="term" value="C:extracellular region"/>
    <property type="evidence" value="ECO:0007669"/>
    <property type="project" value="UniProtKB-SubCell"/>
</dbReference>
<dbReference type="InterPro" id="IPR031325">
    <property type="entry name" value="RHS_repeat"/>
</dbReference>
<evidence type="ECO:0000256" key="2">
    <source>
        <dbReference type="ARBA" id="ARBA00022525"/>
    </source>
</evidence>
<dbReference type="PANTHER" id="PTHR32305">
    <property type="match status" value="1"/>
</dbReference>
<comment type="subcellular location">
    <subcellularLocation>
        <location evidence="1">Secreted</location>
    </subcellularLocation>
</comment>
<reference evidence="5 6" key="1">
    <citation type="submission" date="2020-05" db="EMBL/GenBank/DDBJ databases">
        <title>Draft genome of Flavobacterium sp. IMCC34852.</title>
        <authorList>
            <person name="Song J."/>
            <person name="Cho J.-C."/>
        </authorList>
    </citation>
    <scope>NUCLEOTIDE SEQUENCE [LARGE SCALE GENOMIC DNA]</scope>
    <source>
        <strain evidence="5 6">IMCC34852</strain>
    </source>
</reference>
<dbReference type="SUPFAM" id="SSF69318">
    <property type="entry name" value="Integrin alpha N-terminal domain"/>
    <property type="match status" value="2"/>
</dbReference>
<dbReference type="PANTHER" id="PTHR32305:SF15">
    <property type="entry name" value="PROTEIN RHSA-RELATED"/>
    <property type="match status" value="1"/>
</dbReference>
<dbReference type="InterPro" id="IPR050708">
    <property type="entry name" value="T6SS_VgrG/RHS"/>
</dbReference>
<sequence>MQNRATTFGIKRNVLNTIHRIMLLAMLHNSFIAPSQNLIIASLNYKEPLHYKGYLLNNEESRINVSDNSILNKKNLVRETNIPMLKSNDDGVLKKVGITTNYTVSSDITSGFIGVSKERPLDDSSDNLFKIYLKDLPDSNSKVYLTYDLFGAQDYTAVSRSINSRLSTGGYLIKKQMGWTSQREEIDVNWLKTGENKIMFGIPAGAFYNYQVKNLKIEVEEFKGGVSPKLVVSNLTTTYFKNNQVYVKGFLRNSVSNDVKIHFENDLVSYTDGEFEGFLTLTETLKKRGFIIVKATDEKGLIGQEIISLENIIEADKMFPIEKVEESVSRFFKARQSNFLQTNGAKITLKDSSLTEDREITIKKLRSIDIAPMSSGMINVTKGGFGYRFLPDGTKFENPVVLSIAYDENLIPKGYTANDIKTFYFNTDSKSWVAVKRDTINTEEKIIHSLTNHFTDYVNGIIQTPESPETAGFTPTMMNDIKAADPSSEMTLISPPEVSQKGDANFSYPIKIPAGRKGMQPQLAVQYSNEGGNNWLGNGWNISVPAITIDTRWGVPKLDPDHETEIYTLNGEQLMYPKVNGQDWMPNRHQEIGGFYDTTPVPRMNDAIFTPRKQGSFALIQRLGDNPTNYYWKVTATDGTVSWYGGKDGVVNNSVIKNSAGQIVYWGIYMTEDVFTNNVKYYYENNANFSGNGSPSQANLVGGQIFKINVIKYTGFNNVDGSYEVKFLAKELRPDITINARLGVKQIDPYLLTEIIVKKADSIKPIRKYVFGYNPTLSKFKKSQLISVAELDKDDKEFYKHTFEYYDDLSDGNGNDVYFSSGVDQTICFENSTNECPDKDGDGVCDAADQCVDVPGLPENNGCPPCADMDNDGVCDVDDNCPEVAGNLDNNGCPTTLGCGQYLAVTDGQTGVYNYVVEVGTGTGNFGIDYNAFGIPDKFEVSWNGGTATNGGAYSTSHYVGSYGSNGSTSYYQMLLNLGIPASDINLVTPTSTAIGTLLINKTSAYPTTINVRVTAPLLETFWSIKTVCPTTSNPNTGGKSNNVKTIVGETESKKCYSVSFPFPKNSSLGNDFSTTVKINDIPVNQFNKGYSFDSKQSIGSTNYNLADFVSHIENTFGCKVISDENTLTITATNSYMGFDTINLVSSNGESKSYSFTELDCNTLKVKSSGTLKKLSSITNTQSLFGAKKEFNPADSIFKEKGKGTLNRGLSTNSDYFHNLLGNHTISFEGVGNTIDPDCPPLYNSSFFINGIIPSFVSVGAILGSSSSSSFNAGGHLGFGIDFEWNNGHKLMTIGGGFSHSWENSESLSALIDIDGDGLEDCVYKFNNRLYWKKHYVTRTYDANNEPVITHSFSGFKNITSIDGSITDFYKSHGESSSYNIQLNAGTSGGSAIFGWDGSNNKSRSNVYFTDANGDGLMDIESFGTVYFNRIQGDIPFFEPESERTENMIIKAAPNEITPPDEVLEDVTPAYDVVKVWEAPADGTIRIDNVIENTDPTKEAIATIEMELYQEPKCYTVSFPLPRSVFRDFEIAKHLGQFNEGWSNYDRDGAENVSLRLTYLVGSSLYNLATGIFPPFATAHPLYMSNGDYSGPTFLGRTFNYINANGTNHDIISSDFVYRNEDVLVDLESAFPGTYQGSITLYDAYQAIGIDYGYCTQTLIDGVYYKKHLYSSNEQLDFLYVDDNWVSYVEGVNLPISCNGGEANGDPIPIWPVVTSAGISTNISINNQIIQYSPLTLYNNTDYQIFKNYIENQYPNSTVSLNTNPQSGNSTVTVTISDTYETLNTISFTSVDGTISNIYNFSQVNCAQNSLKLANDVSNNDDWKNYKFSKNELELFYKQSIANGNELNELNSLGIPFMMELNDKKYTIKKTINGLNWYYSNGVLIKNEKEINELNESLTSEFITNYNSLSDSFIKKQTEERTKAQIEARGWLAEYYEKINENNLKNITNRITNTNTCHYTPSSDLCLLYGIKLNAGNSNTPITHNITTASTACNPEGGLLTVRKGDRIYFRVHSISTGNPAVNWDPKVSYTDSAMLATTDQNGLKPYSSSYSEGFILSQSAPVTFPGNGTAQITWDNITVDNPSDTVTYEIVKRQANSQTSNYPIVYPETVIYSKVCQPGSTTIVSPTPALNSISASSTTSAVIAANSQAQFLFRVRSTSNVDWKSFEWRPKIICTTSQNVIATAGGTSEGTVTDAETKYPIVDYSIYKPFNCGSYYKTIDISSYSGSSLTIQPVIPSSLFNSNIFQPQSGDNGVFNFVVKRGNTLVGKRIINVSNGSVTIFNADGLTVATGPILITGSGSAIEVGIYTDDSSRVVNHPTDVSLLFRLMNAGTIATIMNGSTPVSVSSNSVNFMHKPLSQFGPMYRQWGQFFYCPEKAQNSVVDPVLGVKLIKEELLTITDAQATQLQTALNNNSIVNQPAINPQDPAATTTMYNNLNALVGQTGINNFPFLMANPVRSSAENTIVEKWIGFHNENYATSDAFRAATLAQSYVFPSVTTITQGLYETGAIGIDRVTKGKGQNITAGGGLGSFQASAVSSLGGNSNTLTDYIDLNGDRYPDIVTPNKLQYTLKTGGLFNSINRSIGGYMSDDDNGNWGISASGTFSKAGKPIAADAVKRNGTDHIGKPGTFAFGGGGNSTGISGSFGSGDNNTTRMWADINGDGLPDIVKRTMSGLVANVSIDLNLGNNIFSAQNYWGNFTLAAGSSTTIGGGLGYNFANGSIEAGLSLGRTDSDTNNTLFDINGDGLMDKVSSNGSSLSVDYNLGNNFASNVTQISNQFGYSNNAETVNSGINGSTTFAVIWPLYLILVTIPLKIPDVTVTASLGSSTNRTKKTLTDFDGDGYPDFVEELSPGSVRVYSSRIRRTDMLKSVTNPLGGKFTIDYKVQPVDYDNPHAKWVMSDLIIEDGYDKINDGRDVYKKRFVYEGARYDRREREFYGYETVKTQDYAMDTDNLPTSVYRTSVSKFYNQSYFLNGLLKESYVVKGDDDNAKYSRTENIYELRELNGDNTELTSNVLPNNFDVGGREGRRTAGVVMTKTFNYLYELAPTPQLITEVDFTYDEKGRVKMYENKGNIIDATDDYSSKIEYHDDPALLAHNIRIVPKSIAVSDASGLKRQRTTTVDTATGNIESIRALISTGVETQTMMKYDVYGNLVRIEYPENHNGQVMYYDYTYDTTYNKYIVGIKDAFNYSSSATYDSNFDKVTETQDLAGNLMRYQYDSFGRTTIILAPKEIEVDEKYTIRFNYFPTYETVANSPLRDCVDENLFTPFAITRHYDVQHIGNAIETVTFIDGLARPIQVKKDIQLNVGSAQQPTYEEAMSVSGKSLLDDFGRVISQYHPYFEAKDCKLNYIVNEYDSPYYSKTIYDELDRPTQTIDPEGNTSIMEYSIATDVDNTLAIKTKAIIDQNGNQNIITETFKDVSGKVISTKNEGATDLWTRFNYNAIGELLSYTDAESLVTSYNYDLLGRKTLVNHPDNGVTVFEYDKASNLIQLQTANLANDTSLSPVDQYIKYYYDFNRLEKIIYPNTLSGDNISNVTYKYGSTGNETGRLIYQQDATGIQDFEYGNMGEVIYNRRVVVGPNIPTLTYETHFAYDSWNRLQAMKYPDGEKIAYNYDLGGNLFKMTGEVDAAPYNYIERIDYDYYEQRQYLLYGNQTETLYEYSPSLRRLNVLNVKLSNGQDLFNNQYEYDKVGNVLSLNNTATATPNGMGGKYSHIFKYDNLNRLETAYGSFTGDQASQLPLGNDYSSSYDLSMKYNSTHGIQQKEQQHIKNGVAFAPNTYQNDYEYYNGTHKVHFVTDNNSATQEVFNYDFNGNLVVKFDNNGNNRQMLWDESNRLRVVNENSGMQHYIYDANGERVLKANTDIEAVYQNGTLVTNPVTINGYTTYPSAFVVTNQLGIYSKHYYAGSQRIVSRIGDGNASIVFGNSTPRMSGNTTFDDKKLQKAQITDVKQLAEKVGRKNVFFKEFKPYTMEEIQELLDEENKDEHKSTTEVQRAPTLQPLYFYHPDHLGTSTALTDINGDAYQFFLNLPFGETMAEQLPSSYYQTPYKFNGKELDEETGLYYYGARYYDPKISIWYSVDPLAEKYQDMSPYNYCMQNPLNVIDPDGREVVWLNWGGNYSKIIKALNRTSTFKTIFTRFIKNQDNVFINPSSGGYFGMAPSARGANGYNIKVGHNGFLKNGMLTADPTMIAKVIMHEGLHSRYHMARAEGNQADYPTLDRHMRMQATTSGYEGDHEAMAEGNIGTLIQGMKEFDSSYGTRHSEDWYNAMAWWGSLSRATDDWKNLDASTKATYTSIQNNEAKYMNYLDAKATYQGDRSSANKAALRAAKKSVDWKLYHKTRS</sequence>
<evidence type="ECO:0000313" key="6">
    <source>
        <dbReference type="Proteomes" id="UP000536509"/>
    </source>
</evidence>
<keyword evidence="2" id="KW-0964">Secreted</keyword>